<protein>
    <submittedName>
        <fullName evidence="1">Uncharacterized protein</fullName>
    </submittedName>
</protein>
<dbReference type="KEGG" id="xeu:XSP_001048"/>
<accession>A0A8E4DSF8</accession>
<dbReference type="EMBL" id="LR861803">
    <property type="protein sequence ID" value="CAD1788751.1"/>
    <property type="molecule type" value="Genomic_DNA"/>
</dbReference>
<reference evidence="1 3" key="1">
    <citation type="submission" date="2020-07" db="EMBL/GenBank/DDBJ databases">
        <authorList>
            <person name="Teixeira M."/>
        </authorList>
    </citation>
    <scope>NUCLEOTIDE SEQUENCE</scope>
    <source>
        <strain evidence="2">1</strain>
        <strain evidence="1">Xanthomonas sp. CPBF 367</strain>
    </source>
</reference>
<evidence type="ECO:0000313" key="3">
    <source>
        <dbReference type="Proteomes" id="UP000515493"/>
    </source>
</evidence>
<dbReference type="AlphaFoldDB" id="A0A8E4DSF8"/>
<dbReference type="Proteomes" id="UP000515493">
    <property type="component" value="Chromosome"/>
</dbReference>
<sequence>MPVASVGEIGSDVGSYIAAGCSQDGRYITPLSERLDAGELASLVGLPLHNNGDTADLSLTADEWAALIERRRRVGWPLNFLEVADGV</sequence>
<dbReference type="GeneID" id="79388383"/>
<organism evidence="1">
    <name type="scientific">Xanthomonas euroxanthea</name>
    <dbReference type="NCBI Taxonomy" id="2259622"/>
    <lineage>
        <taxon>Bacteria</taxon>
        <taxon>Pseudomonadati</taxon>
        <taxon>Pseudomonadota</taxon>
        <taxon>Gammaproteobacteria</taxon>
        <taxon>Lysobacterales</taxon>
        <taxon>Lysobacteraceae</taxon>
        <taxon>Xanthomonas</taxon>
    </lineage>
</organism>
<proteinExistence type="predicted"/>
<evidence type="ECO:0000313" key="2">
    <source>
        <dbReference type="EMBL" id="CAD1788751.1"/>
    </source>
</evidence>
<evidence type="ECO:0000313" key="1">
    <source>
        <dbReference type="EMBL" id="CAD0317769.1"/>
    </source>
</evidence>
<dbReference type="RefSeq" id="WP_119130943.1">
    <property type="nucleotide sequence ID" value="NZ_LR861803.1"/>
</dbReference>
<name>A0A8E4DSF8_9XANT</name>
<gene>
    <name evidence="1" type="ORF">XSP_001048</name>
</gene>
<dbReference type="EMBL" id="LR824641">
    <property type="protein sequence ID" value="CAD0317769.1"/>
    <property type="molecule type" value="Genomic_DNA"/>
</dbReference>